<comment type="caution">
    <text evidence="2">The sequence shown here is derived from an EMBL/GenBank/DDBJ whole genome shotgun (WGS) entry which is preliminary data.</text>
</comment>
<dbReference type="Pfam" id="PF02796">
    <property type="entry name" value="HTH_7"/>
    <property type="match status" value="1"/>
</dbReference>
<keyword evidence="3" id="KW-1185">Reference proteome</keyword>
<feature type="domain" description="Resolvase HTH" evidence="1">
    <location>
        <begin position="38"/>
        <end position="77"/>
    </location>
</feature>
<protein>
    <recommendedName>
        <fullName evidence="1">Resolvase HTH domain-containing protein</fullName>
    </recommendedName>
</protein>
<sequence>MENGFQKYETLDEVLLNTVNQKSNIQQYSERSSYSTRGRKPISDEKIELIKKLHLKGLSIRSIASIVRVGLGTVQKYRK</sequence>
<evidence type="ECO:0000313" key="3">
    <source>
        <dbReference type="Proteomes" id="UP001525021"/>
    </source>
</evidence>
<gene>
    <name evidence="2" type="ORF">NXZ79_13185</name>
</gene>
<dbReference type="RefSeq" id="WP_012291796.1">
    <property type="nucleotide sequence ID" value="NZ_JANTOO010000014.1"/>
</dbReference>
<evidence type="ECO:0000313" key="2">
    <source>
        <dbReference type="EMBL" id="MCS1396981.1"/>
    </source>
</evidence>
<dbReference type="Proteomes" id="UP001525021">
    <property type="component" value="Unassembled WGS sequence"/>
</dbReference>
<name>A0ABT2DPZ4_9BACI</name>
<proteinExistence type="predicted"/>
<dbReference type="Gene3D" id="1.10.10.60">
    <property type="entry name" value="Homeodomain-like"/>
    <property type="match status" value="1"/>
</dbReference>
<accession>A0ABT2DPZ4</accession>
<evidence type="ECO:0000259" key="1">
    <source>
        <dbReference type="Pfam" id="PF02796"/>
    </source>
</evidence>
<dbReference type="EMBL" id="JANTOO010000014">
    <property type="protein sequence ID" value="MCS1396981.1"/>
    <property type="molecule type" value="Genomic_DNA"/>
</dbReference>
<organism evidence="2 3">
    <name type="scientific">Lysinibacillus pinottii</name>
    <dbReference type="NCBI Taxonomy" id="2973932"/>
    <lineage>
        <taxon>Bacteria</taxon>
        <taxon>Bacillati</taxon>
        <taxon>Bacillota</taxon>
        <taxon>Bacilli</taxon>
        <taxon>Bacillales</taxon>
        <taxon>Bacillaceae</taxon>
        <taxon>Lysinibacillus</taxon>
    </lineage>
</organism>
<dbReference type="InterPro" id="IPR006120">
    <property type="entry name" value="Resolvase_HTH_dom"/>
</dbReference>
<reference evidence="2 3" key="1">
    <citation type="submission" date="2022-08" db="EMBL/GenBank/DDBJ databases">
        <title>Lysinibacillus sequencing.</title>
        <authorList>
            <person name="Dunlap C."/>
        </authorList>
    </citation>
    <scope>NUCLEOTIDE SEQUENCE [LARGE SCALE GENOMIC DNA]</scope>
    <source>
        <strain evidence="2 3">PB211</strain>
    </source>
</reference>